<reference evidence="1 2" key="1">
    <citation type="journal article" date="2010" name="J. Bacteriol.">
        <title>Complete genome sequence of the representative gamma-hexachlorocyclohexane-degrading bacterium Sphingobium japonicum UT26.</title>
        <authorList>
            <person name="Nagata Y."/>
            <person name="Ohtsubo Y."/>
            <person name="Endo R."/>
            <person name="Ichikawa N."/>
            <person name="Ankai A."/>
            <person name="Oguchi A."/>
            <person name="Fukui S."/>
            <person name="Fujita N."/>
            <person name="Tsuda M."/>
        </authorList>
    </citation>
    <scope>NUCLEOTIDE SEQUENCE [LARGE SCALE GENOMIC DNA]</scope>
    <source>
        <strain evidence="2">DSM 16413 / CCM 7287 / MTCC 6362 / UT26 / NBRC 101211 / UT26S</strain>
    </source>
</reference>
<sequence length="129" mass="14556">MRKYEFWRALERSRDDQQPHHRAKRYPLQSPDLKAVANDLIAKAGHFRKVFDPNSKTAPELGHAAVVLLALLRERDELSVMSSAALRARDEAGIPDASPAEAIAILNFERRRLQAENERFGATRSSTHG</sequence>
<organism evidence="1 2">
    <name type="scientific">Sphingobium indicum (strain DSM 16413 / CCM 7287 / MTCC 6362 / UT26 / NBRC 101211 / UT26S)</name>
    <name type="common">Sphingobium japonicum</name>
    <dbReference type="NCBI Taxonomy" id="452662"/>
    <lineage>
        <taxon>Bacteria</taxon>
        <taxon>Pseudomonadati</taxon>
        <taxon>Pseudomonadota</taxon>
        <taxon>Alphaproteobacteria</taxon>
        <taxon>Sphingomonadales</taxon>
        <taxon>Sphingomonadaceae</taxon>
        <taxon>Sphingobium</taxon>
    </lineage>
</organism>
<dbReference type="HOGENOM" id="CLU_1947450_0_0_5"/>
<proteinExistence type="predicted"/>
<dbReference type="GeneID" id="41351537"/>
<dbReference type="AlphaFoldDB" id="D4Z248"/>
<accession>D4Z248</accession>
<dbReference type="Proteomes" id="UP000007753">
    <property type="component" value="Chromosome 1"/>
</dbReference>
<gene>
    <name evidence="1" type="ordered locus">SJA_C1-18460</name>
</gene>
<evidence type="ECO:0000313" key="1">
    <source>
        <dbReference type="EMBL" id="BAI96680.1"/>
    </source>
</evidence>
<keyword evidence="2" id="KW-1185">Reference proteome</keyword>
<dbReference type="KEGG" id="sjp:SJA_C1-18460"/>
<evidence type="ECO:0000313" key="2">
    <source>
        <dbReference type="Proteomes" id="UP000007753"/>
    </source>
</evidence>
<name>D4Z248_SPHIU</name>
<dbReference type="EMBL" id="AP010803">
    <property type="protein sequence ID" value="BAI96680.1"/>
    <property type="molecule type" value="Genomic_DNA"/>
</dbReference>
<dbReference type="STRING" id="452662.SJA_C1-18460"/>
<dbReference type="RefSeq" id="WP_013040163.1">
    <property type="nucleotide sequence ID" value="NC_014006.1"/>
</dbReference>
<protein>
    <submittedName>
        <fullName evidence="1">Uncharacterized protein</fullName>
    </submittedName>
</protein>